<dbReference type="AlphaFoldDB" id="A0A9P7GYY7"/>
<name>A0A9P7GYY7_9HYPO</name>
<dbReference type="Gene3D" id="3.20.20.70">
    <property type="entry name" value="Aldolase class I"/>
    <property type="match status" value="1"/>
</dbReference>
<keyword evidence="14" id="KW-1185">Reference proteome</keyword>
<evidence type="ECO:0000256" key="11">
    <source>
        <dbReference type="RuleBase" id="RU003657"/>
    </source>
</evidence>
<dbReference type="NCBIfam" id="TIGR02129">
    <property type="entry name" value="hisA_euk"/>
    <property type="match status" value="1"/>
</dbReference>
<proteinExistence type="inferred from homology"/>
<evidence type="ECO:0000256" key="10">
    <source>
        <dbReference type="ARBA" id="ARBA00031376"/>
    </source>
</evidence>
<evidence type="ECO:0000256" key="2">
    <source>
        <dbReference type="ARBA" id="ARBA00005133"/>
    </source>
</evidence>
<keyword evidence="7 11" id="KW-0368">Histidine biosynthesis</keyword>
<comment type="catalytic activity">
    <reaction evidence="1 12">
        <text>1-(5-phospho-beta-D-ribosyl)-5-[(5-phospho-beta-D-ribosylamino)methylideneamino]imidazole-4-carboxamide = 5-[(5-phospho-1-deoxy-D-ribulos-1-ylimino)methylamino]-1-(5-phospho-beta-D-ribosyl)imidazole-4-carboxamide</text>
        <dbReference type="Rhea" id="RHEA:15469"/>
        <dbReference type="ChEBI" id="CHEBI:58435"/>
        <dbReference type="ChEBI" id="CHEBI:58525"/>
        <dbReference type="EC" id="5.3.1.16"/>
    </reaction>
</comment>
<evidence type="ECO:0000256" key="3">
    <source>
        <dbReference type="ARBA" id="ARBA00009667"/>
    </source>
</evidence>
<dbReference type="EC" id="5.3.1.16" evidence="4 12"/>
<evidence type="ECO:0000256" key="12">
    <source>
        <dbReference type="RuleBase" id="RU364022"/>
    </source>
</evidence>
<evidence type="ECO:0000256" key="1">
    <source>
        <dbReference type="ARBA" id="ARBA00000901"/>
    </source>
</evidence>
<dbReference type="InterPro" id="IPR013785">
    <property type="entry name" value="Aldolase_TIM"/>
</dbReference>
<evidence type="ECO:0000256" key="6">
    <source>
        <dbReference type="ARBA" id="ARBA00022605"/>
    </source>
</evidence>
<evidence type="ECO:0000313" key="13">
    <source>
        <dbReference type="EMBL" id="KAG5658729.1"/>
    </source>
</evidence>
<dbReference type="GO" id="GO:0000162">
    <property type="term" value="P:L-tryptophan biosynthetic process"/>
    <property type="evidence" value="ECO:0007669"/>
    <property type="project" value="TreeGrafter"/>
</dbReference>
<dbReference type="InterPro" id="IPR011060">
    <property type="entry name" value="RibuloseP-bd_barrel"/>
</dbReference>
<dbReference type="InterPro" id="IPR006062">
    <property type="entry name" value="His_biosynth"/>
</dbReference>
<sequence>MPSFTNVKALGLFDHLSLKSEDFEAEHHRPVIKVTGMPGKHVPPGPLAVANDLLGAVPPTNGWMHELGHQDAEDAEIQTGCRIYISRDTLLVNELKDIPKWLQEKRIDLMLIHLGGTTIPGPSMPLIMVTMDAKQGIEMIEMMNPDVTIPIHCDDYDVFLSPRSDFEKAVKGFVLPPWSNKQDTFKMTRFRPCIDLHAGQVKQIVGGTLDSTSAALQTNYVSQHPPAHFAQLYRDNELTGAHVIMLGPGNDGPAKEALQAWSGGLQVGGGINDKNAKEWMDAGAEKVIITSYLFPEGRFSQERLDAVLQALGGDKNKLVIDLSCRRRGEDSWFVAMNKWQTLTDMEVNQESIRSLEPYCSEFLIHAADNEGLQKGVDEKLVERLSQWCSIPVTYAGGGRHLEDLENVKKLSNGKVDLTIGSALDCFGGSGVKFDDCVAWNRKQDN</sequence>
<dbReference type="GO" id="GO:0000105">
    <property type="term" value="P:L-histidine biosynthetic process"/>
    <property type="evidence" value="ECO:0007669"/>
    <property type="project" value="UniProtKB-KW"/>
</dbReference>
<protein>
    <recommendedName>
        <fullName evidence="5 12">1-(5-phosphoribosyl)-5-[(5-phosphoribosylamino)methylideneamino] imidazole-4-carboxamide isomerase</fullName>
        <ecNumber evidence="4 12">5.3.1.16</ecNumber>
    </recommendedName>
    <alternativeName>
        <fullName evidence="10 12">5-proFAR isomerase</fullName>
    </alternativeName>
    <alternativeName>
        <fullName evidence="9 12">Phosphoribosylformimino-5-aminoimidazole carboxamide ribotide isomerase</fullName>
    </alternativeName>
</protein>
<dbReference type="Proteomes" id="UP000782241">
    <property type="component" value="Unassembled WGS sequence"/>
</dbReference>
<dbReference type="Pfam" id="PF00977">
    <property type="entry name" value="His_biosynth"/>
    <property type="match status" value="1"/>
</dbReference>
<keyword evidence="8 12" id="KW-0413">Isomerase</keyword>
<dbReference type="GO" id="GO:0005737">
    <property type="term" value="C:cytoplasm"/>
    <property type="evidence" value="ECO:0007669"/>
    <property type="project" value="UniProtKB-SubCell"/>
</dbReference>
<comment type="similarity">
    <text evidence="3 11">Belongs to the HisA/HisF family.</text>
</comment>
<keyword evidence="6 11" id="KW-0028">Amino-acid biosynthesis</keyword>
<gene>
    <name evidence="13" type="ORF">KAF25_007282</name>
</gene>
<evidence type="ECO:0000256" key="9">
    <source>
        <dbReference type="ARBA" id="ARBA00030547"/>
    </source>
</evidence>
<dbReference type="GO" id="GO:0003949">
    <property type="term" value="F:1-(5-phosphoribosyl)-5-[(5-phosphoribosylamino)methylideneamino]imidazole-4-carboxamide isomerase activity"/>
    <property type="evidence" value="ECO:0007669"/>
    <property type="project" value="UniProtKB-EC"/>
</dbReference>
<dbReference type="PANTHER" id="PTHR43090:SF2">
    <property type="entry name" value="1-(5-PHOSPHORIBOSYL)-5-[(5-PHOSPHORIBOSYLAMINO)METHYLIDENEAMINO] IMIDAZOLE-4-CARBOXAMIDE ISOMERASE"/>
    <property type="match status" value="1"/>
</dbReference>
<dbReference type="InterPro" id="IPR036866">
    <property type="entry name" value="RibonucZ/Hydroxyglut_hydro"/>
</dbReference>
<accession>A0A9P7GYY7</accession>
<dbReference type="InterPro" id="IPR044524">
    <property type="entry name" value="Isoase_HisA-like"/>
</dbReference>
<dbReference type="SUPFAM" id="SSF51366">
    <property type="entry name" value="Ribulose-phoshate binding barrel"/>
    <property type="match status" value="1"/>
</dbReference>
<keyword evidence="12" id="KW-0963">Cytoplasm</keyword>
<evidence type="ECO:0000313" key="14">
    <source>
        <dbReference type="Proteomes" id="UP000782241"/>
    </source>
</evidence>
<evidence type="ECO:0000256" key="7">
    <source>
        <dbReference type="ARBA" id="ARBA00023102"/>
    </source>
</evidence>
<dbReference type="CDD" id="cd04723">
    <property type="entry name" value="HisA_HisF"/>
    <property type="match status" value="1"/>
</dbReference>
<evidence type="ECO:0000256" key="4">
    <source>
        <dbReference type="ARBA" id="ARBA00012550"/>
    </source>
</evidence>
<organism evidence="13 14">
    <name type="scientific">Fusarium avenaceum</name>
    <dbReference type="NCBI Taxonomy" id="40199"/>
    <lineage>
        <taxon>Eukaryota</taxon>
        <taxon>Fungi</taxon>
        <taxon>Dikarya</taxon>
        <taxon>Ascomycota</taxon>
        <taxon>Pezizomycotina</taxon>
        <taxon>Sordariomycetes</taxon>
        <taxon>Hypocreomycetidae</taxon>
        <taxon>Hypocreales</taxon>
        <taxon>Nectriaceae</taxon>
        <taxon>Fusarium</taxon>
        <taxon>Fusarium tricinctum species complex</taxon>
    </lineage>
</organism>
<dbReference type="SUPFAM" id="SSF56281">
    <property type="entry name" value="Metallo-hydrolase/oxidoreductase"/>
    <property type="match status" value="1"/>
</dbReference>
<dbReference type="FunFam" id="3.20.20.70:FF:000110">
    <property type="entry name" value="1-(5-phosphoribosyl)-5-[(5-phosphoribosylamino)methylideneamino] imidazole-4-carboxamide isomerase, chloroplastic"/>
    <property type="match status" value="1"/>
</dbReference>
<evidence type="ECO:0000256" key="8">
    <source>
        <dbReference type="ARBA" id="ARBA00023235"/>
    </source>
</evidence>
<comment type="subcellular location">
    <subcellularLocation>
        <location evidence="12">Cytoplasm</location>
    </subcellularLocation>
</comment>
<dbReference type="PANTHER" id="PTHR43090">
    <property type="entry name" value="1-(5-PHOSPHORIBOSYL)-5-[(5-PHOSPHORIBOSYLAMINO)METHYLIDENEAMINO] IMIDAZOLE-4-CARBOXAMIDE ISOMERASE"/>
    <property type="match status" value="1"/>
</dbReference>
<comment type="caution">
    <text evidence="13">The sequence shown here is derived from an EMBL/GenBank/DDBJ whole genome shotgun (WGS) entry which is preliminary data.</text>
</comment>
<comment type="pathway">
    <text evidence="2 12">Amino-acid biosynthesis; L-histidine biosynthesis; L-histidine from 5-phospho-alpha-D-ribose 1-diphosphate: step 4/9.</text>
</comment>
<dbReference type="InterPro" id="IPR011858">
    <property type="entry name" value="His6/HISN3"/>
</dbReference>
<dbReference type="EMBL" id="JAGPUO010000013">
    <property type="protein sequence ID" value="KAG5658729.1"/>
    <property type="molecule type" value="Genomic_DNA"/>
</dbReference>
<reference evidence="13" key="1">
    <citation type="submission" date="2021-04" db="EMBL/GenBank/DDBJ databases">
        <title>Draft genome of Fusarium avenaceum strain F156N33, isolated from an atmospheric sample in Virginia.</title>
        <authorList>
            <person name="Yang S."/>
            <person name="Vinatzer B.A."/>
            <person name="Coleman J."/>
        </authorList>
    </citation>
    <scope>NUCLEOTIDE SEQUENCE</scope>
    <source>
        <strain evidence="13">F156N33</strain>
    </source>
</reference>
<evidence type="ECO:0000256" key="5">
    <source>
        <dbReference type="ARBA" id="ARBA00018464"/>
    </source>
</evidence>
<dbReference type="Gene3D" id="3.60.15.10">
    <property type="entry name" value="Ribonuclease Z/Hydroxyacylglutathione hydrolase-like"/>
    <property type="match status" value="1"/>
</dbReference>